<feature type="active site" evidence="4 5">
    <location>
        <position position="193"/>
    </location>
</feature>
<reference evidence="10" key="1">
    <citation type="submission" date="2020-09" db="EMBL/GenBank/DDBJ databases">
        <title>Brevundimonas sp. LVF2 isolated from a puddle in Goettingen, Germany.</title>
        <authorList>
            <person name="Friedrich I."/>
            <person name="Klassen A."/>
            <person name="Hannes N."/>
            <person name="Schneider D."/>
            <person name="Hertel R."/>
            <person name="Daniel R."/>
        </authorList>
    </citation>
    <scope>NUCLEOTIDE SEQUENCE</scope>
    <source>
        <strain evidence="10">LVF2</strain>
    </source>
</reference>
<feature type="region of interest" description="Disordered" evidence="7">
    <location>
        <begin position="125"/>
        <end position="157"/>
    </location>
</feature>
<feature type="active site" evidence="4 5">
    <location>
        <position position="289"/>
    </location>
</feature>
<dbReference type="GO" id="GO:0006935">
    <property type="term" value="P:chemotaxis"/>
    <property type="evidence" value="ECO:0007669"/>
    <property type="project" value="UniProtKB-UniRule"/>
</dbReference>
<dbReference type="SUPFAM" id="SSF52738">
    <property type="entry name" value="Methylesterase CheB, C-terminal domain"/>
    <property type="match status" value="1"/>
</dbReference>
<feature type="domain" description="Response regulatory" evidence="8">
    <location>
        <begin position="1"/>
        <end position="117"/>
    </location>
</feature>
<keyword evidence="2 4" id="KW-0378">Hydrolase</keyword>
<dbReference type="InterPro" id="IPR035909">
    <property type="entry name" value="CheB_C"/>
</dbReference>
<comment type="catalytic activity">
    <reaction evidence="4">
        <text>L-glutaminyl-[protein] + H2O = L-glutamyl-[protein] + NH4(+)</text>
        <dbReference type="Rhea" id="RHEA:16441"/>
        <dbReference type="Rhea" id="RHEA-COMP:10207"/>
        <dbReference type="Rhea" id="RHEA-COMP:10208"/>
        <dbReference type="ChEBI" id="CHEBI:15377"/>
        <dbReference type="ChEBI" id="CHEBI:28938"/>
        <dbReference type="ChEBI" id="CHEBI:29973"/>
        <dbReference type="ChEBI" id="CHEBI:30011"/>
        <dbReference type="EC" id="3.5.1.44"/>
    </reaction>
</comment>
<dbReference type="GO" id="GO:0050568">
    <property type="term" value="F:protein-glutamine glutaminase activity"/>
    <property type="evidence" value="ECO:0007669"/>
    <property type="project" value="UniProtKB-UniRule"/>
</dbReference>
<evidence type="ECO:0000259" key="9">
    <source>
        <dbReference type="PROSITE" id="PS50122"/>
    </source>
</evidence>
<dbReference type="SUPFAM" id="SSF52172">
    <property type="entry name" value="CheY-like"/>
    <property type="match status" value="1"/>
</dbReference>
<dbReference type="GO" id="GO:0005737">
    <property type="term" value="C:cytoplasm"/>
    <property type="evidence" value="ECO:0007669"/>
    <property type="project" value="UniProtKB-SubCell"/>
</dbReference>
<name>A0A975C8Y7_9CAUL</name>
<dbReference type="Pfam" id="PF01339">
    <property type="entry name" value="CheB_methylest"/>
    <property type="match status" value="1"/>
</dbReference>
<accession>A0A975C8Y7</accession>
<evidence type="ECO:0000256" key="1">
    <source>
        <dbReference type="ARBA" id="ARBA00022500"/>
    </source>
</evidence>
<keyword evidence="4" id="KW-0963">Cytoplasm</keyword>
<dbReference type="EMBL" id="CP062222">
    <property type="protein sequence ID" value="QTC93321.1"/>
    <property type="molecule type" value="Genomic_DNA"/>
</dbReference>
<feature type="modified residue" description="4-aspartylphosphate" evidence="4 6">
    <location>
        <position position="50"/>
    </location>
</feature>
<evidence type="ECO:0000256" key="5">
    <source>
        <dbReference type="PROSITE-ProRule" id="PRU00050"/>
    </source>
</evidence>
<evidence type="ECO:0000256" key="6">
    <source>
        <dbReference type="PROSITE-ProRule" id="PRU00169"/>
    </source>
</evidence>
<dbReference type="Pfam" id="PF00072">
    <property type="entry name" value="Response_reg"/>
    <property type="match status" value="1"/>
</dbReference>
<dbReference type="HAMAP" id="MF_00099">
    <property type="entry name" value="CheB_chemtxs"/>
    <property type="match status" value="1"/>
</dbReference>
<dbReference type="PANTHER" id="PTHR42872:SF3">
    <property type="entry name" value="PROTEIN-GLUTAMATE METHYLESTERASE_PROTEIN-GLUTAMINE GLUTAMINASE 1"/>
    <property type="match status" value="1"/>
</dbReference>
<evidence type="ECO:0000256" key="7">
    <source>
        <dbReference type="SAM" id="MobiDB-lite"/>
    </source>
</evidence>
<dbReference type="PANTHER" id="PTHR42872">
    <property type="entry name" value="PROTEIN-GLUTAMATE METHYLESTERASE/PROTEIN-GLUTAMINE GLUTAMINASE"/>
    <property type="match status" value="1"/>
</dbReference>
<evidence type="ECO:0000256" key="4">
    <source>
        <dbReference type="HAMAP-Rule" id="MF_00099"/>
    </source>
</evidence>
<protein>
    <recommendedName>
        <fullName evidence="4">Protein-glutamate methylesterase/protein-glutamine glutaminase</fullName>
        <ecNumber evidence="4">3.1.1.61</ecNumber>
        <ecNumber evidence="4">3.5.1.44</ecNumber>
    </recommendedName>
</protein>
<dbReference type="InterPro" id="IPR008248">
    <property type="entry name" value="CheB-like"/>
</dbReference>
<evidence type="ECO:0000256" key="3">
    <source>
        <dbReference type="ARBA" id="ARBA00048267"/>
    </source>
</evidence>
<comment type="PTM">
    <text evidence="4">Phosphorylated by CheA. Phosphorylation of the N-terminal regulatory domain activates the methylesterase activity.</text>
</comment>
<evidence type="ECO:0000313" key="11">
    <source>
        <dbReference type="Proteomes" id="UP000663918"/>
    </source>
</evidence>
<comment type="similarity">
    <text evidence="4">Belongs to the CheB family.</text>
</comment>
<dbReference type="CDD" id="cd17541">
    <property type="entry name" value="REC_CheB-like"/>
    <property type="match status" value="1"/>
</dbReference>
<proteinExistence type="inferred from homology"/>
<feature type="compositionally biased region" description="Pro residues" evidence="7">
    <location>
        <begin position="137"/>
        <end position="153"/>
    </location>
</feature>
<comment type="catalytic activity">
    <reaction evidence="3 4">
        <text>[protein]-L-glutamate 5-O-methyl ester + H2O = L-glutamyl-[protein] + methanol + H(+)</text>
        <dbReference type="Rhea" id="RHEA:23236"/>
        <dbReference type="Rhea" id="RHEA-COMP:10208"/>
        <dbReference type="Rhea" id="RHEA-COMP:10311"/>
        <dbReference type="ChEBI" id="CHEBI:15377"/>
        <dbReference type="ChEBI" id="CHEBI:15378"/>
        <dbReference type="ChEBI" id="CHEBI:17790"/>
        <dbReference type="ChEBI" id="CHEBI:29973"/>
        <dbReference type="ChEBI" id="CHEBI:82795"/>
        <dbReference type="EC" id="3.1.1.61"/>
    </reaction>
</comment>
<organism evidence="10 11">
    <name type="scientific">Brevundimonas goettingensis</name>
    <dbReference type="NCBI Taxonomy" id="2774190"/>
    <lineage>
        <taxon>Bacteria</taxon>
        <taxon>Pseudomonadati</taxon>
        <taxon>Pseudomonadota</taxon>
        <taxon>Alphaproteobacteria</taxon>
        <taxon>Caulobacterales</taxon>
        <taxon>Caulobacteraceae</taxon>
        <taxon>Brevundimonas</taxon>
    </lineage>
</organism>
<dbReference type="GO" id="GO:0008984">
    <property type="term" value="F:protein-glutamate methylesterase activity"/>
    <property type="evidence" value="ECO:0007669"/>
    <property type="project" value="UniProtKB-UniRule"/>
</dbReference>
<dbReference type="PIRSF" id="PIRSF000876">
    <property type="entry name" value="RR_chemtxs_CheB"/>
    <property type="match status" value="1"/>
</dbReference>
<evidence type="ECO:0000259" key="8">
    <source>
        <dbReference type="PROSITE" id="PS50110"/>
    </source>
</evidence>
<feature type="domain" description="CheB-type methylesterase" evidence="9">
    <location>
        <begin position="150"/>
        <end position="345"/>
    </location>
</feature>
<dbReference type="AlphaFoldDB" id="A0A975C8Y7"/>
<keyword evidence="11" id="KW-1185">Reference proteome</keyword>
<dbReference type="SMART" id="SM00448">
    <property type="entry name" value="REC"/>
    <property type="match status" value="1"/>
</dbReference>
<dbReference type="Proteomes" id="UP000663918">
    <property type="component" value="Chromosome"/>
</dbReference>
<dbReference type="EC" id="3.1.1.61" evidence="4"/>
<dbReference type="InterPro" id="IPR001789">
    <property type="entry name" value="Sig_transdc_resp-reg_receiver"/>
</dbReference>
<dbReference type="GO" id="GO:0000156">
    <property type="term" value="F:phosphorelay response regulator activity"/>
    <property type="evidence" value="ECO:0007669"/>
    <property type="project" value="InterPro"/>
</dbReference>
<comment type="domain">
    <text evidence="4">Contains a C-terminal catalytic domain, and an N-terminal region which modulates catalytic activity.</text>
</comment>
<feature type="active site" evidence="4 5">
    <location>
        <position position="167"/>
    </location>
</feature>
<dbReference type="NCBIfam" id="NF001965">
    <property type="entry name" value="PRK00742.1"/>
    <property type="match status" value="1"/>
</dbReference>
<gene>
    <name evidence="4" type="primary">cheB</name>
    <name evidence="10" type="ORF">IFJ75_11525</name>
</gene>
<comment type="subcellular location">
    <subcellularLocation>
        <location evidence="4">Cytoplasm</location>
    </subcellularLocation>
</comment>
<dbReference type="InterPro" id="IPR000673">
    <property type="entry name" value="Sig_transdc_resp-reg_Me-estase"/>
</dbReference>
<dbReference type="PROSITE" id="PS50122">
    <property type="entry name" value="CHEB"/>
    <property type="match status" value="1"/>
</dbReference>
<dbReference type="PROSITE" id="PS50110">
    <property type="entry name" value="RESPONSE_REGULATORY"/>
    <property type="match status" value="1"/>
</dbReference>
<comment type="function">
    <text evidence="4">Involved in chemotaxis. Part of a chemotaxis signal transduction system that modulates chemotaxis in response to various stimuli. Catalyzes the demethylation of specific methylglutamate residues introduced into the chemoreceptors (methyl-accepting chemotaxis proteins or MCP) by CheR. Also mediates the irreversible deamidation of specific glutamine residues to glutamic acid.</text>
</comment>
<keyword evidence="1 4" id="KW-0145">Chemotaxis</keyword>
<keyword evidence="4 6" id="KW-0597">Phosphoprotein</keyword>
<dbReference type="Gene3D" id="3.40.50.2300">
    <property type="match status" value="1"/>
</dbReference>
<dbReference type="Gene3D" id="3.40.50.180">
    <property type="entry name" value="Methylesterase CheB, C-terminal domain"/>
    <property type="match status" value="1"/>
</dbReference>
<dbReference type="EC" id="3.5.1.44" evidence="4"/>
<evidence type="ECO:0000313" key="10">
    <source>
        <dbReference type="EMBL" id="QTC93321.1"/>
    </source>
</evidence>
<dbReference type="InterPro" id="IPR011006">
    <property type="entry name" value="CheY-like_superfamily"/>
</dbReference>
<evidence type="ECO:0000256" key="2">
    <source>
        <dbReference type="ARBA" id="ARBA00022801"/>
    </source>
</evidence>
<dbReference type="CDD" id="cd16432">
    <property type="entry name" value="CheB_Rec"/>
    <property type="match status" value="1"/>
</dbReference>
<dbReference type="KEGG" id="bgoe:IFJ75_11525"/>
<sequence>MVVDDSAVVRGLIARALEADVAVTVVARAGNGQAALAQLEHVEVDVIVLDLEMPVMDGMTALPLILARRPGVRVIVASTLTFRNARLCLDTLQAGASDYVSKPESGGLVNAEAFHQQLLAKVRALGGAPEPGGGAPTPDPAPRPSPRPVPPPSARTTRPEIIVIGGSTGAPPALVQVFEALRGLTLPILLTQHMPPMFTALLAEQLSRAGDRPCREAVDGEPVVPGRAYVAPGGWHMTVERAASGPVIRLDHEPPEHFCRPAVDPLMRSVARTYGASALAVILTGMGSDGASGCAAIAEAGGRFVVQDEATSVVWGMPGAAARTGRVEAILPLSRIGEWLRRAAA</sequence>